<reference evidence="2" key="1">
    <citation type="submission" date="2016-10" db="EMBL/GenBank/DDBJ databases">
        <authorList>
            <person name="See-Too W.S."/>
        </authorList>
    </citation>
    <scope>NUCLEOTIDE SEQUENCE</scope>
    <source>
        <strain evidence="2">DSM 22276</strain>
    </source>
</reference>
<keyword evidence="3" id="KW-1185">Reference proteome</keyword>
<dbReference type="InterPro" id="IPR056085">
    <property type="entry name" value="DUF7668"/>
</dbReference>
<dbReference type="EMBL" id="CP016543">
    <property type="protein sequence ID" value="ANU23393.1"/>
    <property type="molecule type" value="Genomic_DNA"/>
</dbReference>
<dbReference type="RefSeq" id="WP_065526429.1">
    <property type="nucleotide sequence ID" value="NZ_CP016543.2"/>
</dbReference>
<dbReference type="Pfam" id="PF24705">
    <property type="entry name" value="DUF7668"/>
    <property type="match status" value="1"/>
</dbReference>
<protein>
    <recommendedName>
        <fullName evidence="1">DUF7668 domain-containing protein</fullName>
    </recommendedName>
</protein>
<dbReference type="OrthoDB" id="965084at2"/>
<organism evidence="2 3">
    <name type="scientific">Planococcus donghaensis</name>
    <dbReference type="NCBI Taxonomy" id="414778"/>
    <lineage>
        <taxon>Bacteria</taxon>
        <taxon>Bacillati</taxon>
        <taxon>Bacillota</taxon>
        <taxon>Bacilli</taxon>
        <taxon>Bacillales</taxon>
        <taxon>Caryophanaceae</taxon>
        <taxon>Planococcus</taxon>
    </lineage>
</organism>
<dbReference type="Proteomes" id="UP000092495">
    <property type="component" value="Chromosome"/>
</dbReference>
<dbReference type="KEGG" id="pdg:BCM40_08420"/>
<evidence type="ECO:0000313" key="2">
    <source>
        <dbReference type="EMBL" id="ANU23393.1"/>
    </source>
</evidence>
<dbReference type="STRING" id="414778.BCM40_08420"/>
<dbReference type="AlphaFoldDB" id="A0A1C7EH61"/>
<evidence type="ECO:0000313" key="3">
    <source>
        <dbReference type="Proteomes" id="UP000092495"/>
    </source>
</evidence>
<sequence length="111" mass="12662">MKEKDEILALLIPLVEDLVSGKLELIKETGRSGPYTVEELKEQLDDYGGTLTASPEIDYKNLDLYEIDDEPEWVMEYELWVDGEKSDLTLTCTVRLTDQEKSIAIDSIHVL</sequence>
<proteinExistence type="predicted"/>
<gene>
    <name evidence="2" type="ORF">BCM40_08420</name>
</gene>
<evidence type="ECO:0000259" key="1">
    <source>
        <dbReference type="Pfam" id="PF24705"/>
    </source>
</evidence>
<name>A0A1C7EH61_9BACL</name>
<feature type="domain" description="DUF7668" evidence="1">
    <location>
        <begin position="15"/>
        <end position="111"/>
    </location>
</feature>
<accession>A0A1C7EH61</accession>